<dbReference type="GO" id="GO:0005886">
    <property type="term" value="C:plasma membrane"/>
    <property type="evidence" value="ECO:0007669"/>
    <property type="project" value="UniProtKB-SubCell"/>
</dbReference>
<comment type="caution">
    <text evidence="7">The sequence shown here is derived from an EMBL/GenBank/DDBJ whole genome shotgun (WGS) entry which is preliminary data.</text>
</comment>
<dbReference type="PANTHER" id="PTHR42770">
    <property type="entry name" value="AMINO ACID TRANSPORTER-RELATED"/>
    <property type="match status" value="1"/>
</dbReference>
<gene>
    <name evidence="7" type="ORF">BAE39_24140</name>
</gene>
<feature type="transmembrane region" description="Helical" evidence="6">
    <location>
        <begin position="25"/>
        <end position="44"/>
    </location>
</feature>
<reference evidence="8" key="1">
    <citation type="submission" date="2016-06" db="EMBL/GenBank/DDBJ databases">
        <title>NZP2037 Pacbio-Illumina hybrid assembly.</title>
        <authorList>
            <person name="Ramsay J.P."/>
        </authorList>
    </citation>
    <scope>NUCLEOTIDE SEQUENCE [LARGE SCALE GENOMIC DNA]</scope>
    <source>
        <strain evidence="8">R7ANS::ICEMlSym2042</strain>
    </source>
</reference>
<sequence length="508" mass="53792">MAIETARGTIDVSKSNSINLLHSKAVGLAGVLFLAVTGAAPMSAMLGNVPFAAGYGIGKYTPAAFLMATIVLTIFSIGYAAMASRVSSVGGFYSFISQGLGREVGMSAGIGSLACYSLFEASLTGLFAFFGNLWLSQHFGINVPWIVLALAMIVVIAALAYRDVKVSARLLGIALILEVIMLVIFSLGVIFAHGGTNFSGDSLNVFKVFTPVAEQKVGSVAIPAGEAAVGIFMAFWSWVGFEMAPNYAEESRDPKRIIPQSLLISVIGLGLFYTFVSWCAVAAYPTEADMVAKAFSDGVNFFLTPVQSFVGGWGYQLMSLLILTSSFACGMAFHNTASRYLYSLAREGVLPQAIAETHDHHKSPHKASALQSVLAAVWVLLYGLAYGFDDPSGQAWLGVYTLFAVLGTGLLLVLQAVVSLAIYMWFKKNGGGSMLTTVIAPLISLVVQLVLVYTLVANLATLGGTNGFARSIPYVGLAILIVGLIWGFVLKSANPKAYENIGHMVNEG</sequence>
<dbReference type="Pfam" id="PF13520">
    <property type="entry name" value="AA_permease_2"/>
    <property type="match status" value="1"/>
</dbReference>
<feature type="transmembrane region" description="Helical" evidence="6">
    <location>
        <begin position="220"/>
        <end position="241"/>
    </location>
</feature>
<dbReference type="RefSeq" id="WP_051401908.1">
    <property type="nucleotide sequence ID" value="NZ_LZTH01000023.1"/>
</dbReference>
<dbReference type="InterPro" id="IPR002293">
    <property type="entry name" value="AA/rel_permease1"/>
</dbReference>
<feature type="transmembrane region" description="Helical" evidence="6">
    <location>
        <begin position="472"/>
        <end position="490"/>
    </location>
</feature>
<accession>A0A1A5HRV7</accession>
<feature type="transmembrane region" description="Helical" evidence="6">
    <location>
        <begin position="104"/>
        <end position="130"/>
    </location>
</feature>
<keyword evidence="5 6" id="KW-0472">Membrane</keyword>
<dbReference type="Gene3D" id="1.20.1740.10">
    <property type="entry name" value="Amino acid/polyamine transporter I"/>
    <property type="match status" value="1"/>
</dbReference>
<evidence type="ECO:0000256" key="5">
    <source>
        <dbReference type="ARBA" id="ARBA00023136"/>
    </source>
</evidence>
<dbReference type="AlphaFoldDB" id="A0A1A5HRV7"/>
<protein>
    <submittedName>
        <fullName evidence="7">Amino acid permease</fullName>
    </submittedName>
</protein>
<keyword evidence="3 6" id="KW-0812">Transmembrane</keyword>
<dbReference type="InterPro" id="IPR050367">
    <property type="entry name" value="APC_superfamily"/>
</dbReference>
<dbReference type="OrthoDB" id="7065842at2"/>
<comment type="subcellular location">
    <subcellularLocation>
        <location evidence="1">Cell membrane</location>
        <topology evidence="1">Multi-pass membrane protein</topology>
    </subcellularLocation>
</comment>
<dbReference type="EMBL" id="LZTJ01000034">
    <property type="protein sequence ID" value="OBP69471.1"/>
    <property type="molecule type" value="Genomic_DNA"/>
</dbReference>
<feature type="transmembrane region" description="Helical" evidence="6">
    <location>
        <begin position="313"/>
        <end position="333"/>
    </location>
</feature>
<evidence type="ECO:0000256" key="6">
    <source>
        <dbReference type="SAM" id="Phobius"/>
    </source>
</evidence>
<keyword evidence="2" id="KW-1003">Cell membrane</keyword>
<evidence type="ECO:0000256" key="1">
    <source>
        <dbReference type="ARBA" id="ARBA00004651"/>
    </source>
</evidence>
<evidence type="ECO:0000256" key="3">
    <source>
        <dbReference type="ARBA" id="ARBA00022692"/>
    </source>
</evidence>
<evidence type="ECO:0000256" key="4">
    <source>
        <dbReference type="ARBA" id="ARBA00022989"/>
    </source>
</evidence>
<feature type="transmembrane region" description="Helical" evidence="6">
    <location>
        <begin position="64"/>
        <end position="83"/>
    </location>
</feature>
<evidence type="ECO:0000313" key="7">
    <source>
        <dbReference type="EMBL" id="OBP69471.1"/>
    </source>
</evidence>
<dbReference type="Proteomes" id="UP000093748">
    <property type="component" value="Unassembled WGS sequence"/>
</dbReference>
<feature type="transmembrane region" description="Helical" evidence="6">
    <location>
        <begin position="438"/>
        <end position="460"/>
    </location>
</feature>
<dbReference type="PIRSF" id="PIRSF006060">
    <property type="entry name" value="AA_transporter"/>
    <property type="match status" value="1"/>
</dbReference>
<dbReference type="GeneID" id="66685820"/>
<feature type="transmembrane region" description="Helical" evidence="6">
    <location>
        <begin position="173"/>
        <end position="194"/>
    </location>
</feature>
<keyword evidence="4 6" id="KW-1133">Transmembrane helix</keyword>
<feature type="transmembrane region" description="Helical" evidence="6">
    <location>
        <begin position="142"/>
        <end position="161"/>
    </location>
</feature>
<organism evidence="7 8">
    <name type="scientific">Rhizobium loti</name>
    <name type="common">Mesorhizobium loti</name>
    <dbReference type="NCBI Taxonomy" id="381"/>
    <lineage>
        <taxon>Bacteria</taxon>
        <taxon>Pseudomonadati</taxon>
        <taxon>Pseudomonadota</taxon>
        <taxon>Alphaproteobacteria</taxon>
        <taxon>Hyphomicrobiales</taxon>
        <taxon>Phyllobacteriaceae</taxon>
        <taxon>Mesorhizobium</taxon>
    </lineage>
</organism>
<feature type="transmembrane region" description="Helical" evidence="6">
    <location>
        <begin position="400"/>
        <end position="426"/>
    </location>
</feature>
<evidence type="ECO:0000313" key="8">
    <source>
        <dbReference type="Proteomes" id="UP000093748"/>
    </source>
</evidence>
<feature type="transmembrane region" description="Helical" evidence="6">
    <location>
        <begin position="369"/>
        <end position="388"/>
    </location>
</feature>
<feature type="transmembrane region" description="Helical" evidence="6">
    <location>
        <begin position="262"/>
        <end position="284"/>
    </location>
</feature>
<proteinExistence type="predicted"/>
<dbReference type="PANTHER" id="PTHR42770:SF16">
    <property type="entry name" value="AMINO ACID PERMEASE"/>
    <property type="match status" value="1"/>
</dbReference>
<dbReference type="GO" id="GO:0022857">
    <property type="term" value="F:transmembrane transporter activity"/>
    <property type="evidence" value="ECO:0007669"/>
    <property type="project" value="InterPro"/>
</dbReference>
<name>A0A1A5HRV7_RHILI</name>
<evidence type="ECO:0000256" key="2">
    <source>
        <dbReference type="ARBA" id="ARBA00022475"/>
    </source>
</evidence>